<reference evidence="15 16" key="1">
    <citation type="journal article" date="2014" name="J. Biotechnol.">
        <title>Complete genome sequence of the actinobacterium Amycolatopsis japonica MG417-CF17(T) (=DSM 44213T) producing (S,S)-N,N'-ethylenediaminedisuccinic acid.</title>
        <authorList>
            <person name="Stegmann E."/>
            <person name="Albersmeier A."/>
            <person name="Spohn M."/>
            <person name="Gert H."/>
            <person name="Weber T."/>
            <person name="Wohlleben W."/>
            <person name="Kalinowski J."/>
            <person name="Ruckert C."/>
        </authorList>
    </citation>
    <scope>NUCLEOTIDE SEQUENCE [LARGE SCALE GENOMIC DNA]</scope>
    <source>
        <strain evidence="16">MG417-CF17 (DSM 44213)</strain>
    </source>
</reference>
<comment type="subcellular location">
    <subcellularLocation>
        <location evidence="1">Cell membrane</location>
        <topology evidence="1">Multi-pass membrane protein</topology>
    </subcellularLocation>
</comment>
<feature type="transmembrane region" description="Helical" evidence="11">
    <location>
        <begin position="206"/>
        <end position="227"/>
    </location>
</feature>
<dbReference type="PANTHER" id="PTHR24221">
    <property type="entry name" value="ATP-BINDING CASSETTE SUB-FAMILY B"/>
    <property type="match status" value="1"/>
</dbReference>
<evidence type="ECO:0000256" key="9">
    <source>
        <dbReference type="ARBA" id="ARBA00023136"/>
    </source>
</evidence>
<keyword evidence="3" id="KW-1003">Cell membrane</keyword>
<keyword evidence="8 11" id="KW-1133">Transmembrane helix</keyword>
<dbReference type="CDD" id="cd18779">
    <property type="entry name" value="ABC_6TM_T1SS_like"/>
    <property type="match status" value="1"/>
</dbReference>
<dbReference type="InterPro" id="IPR027417">
    <property type="entry name" value="P-loop_NTPase"/>
</dbReference>
<dbReference type="GO" id="GO:0006508">
    <property type="term" value="P:proteolysis"/>
    <property type="evidence" value="ECO:0007669"/>
    <property type="project" value="InterPro"/>
</dbReference>
<dbReference type="FunFam" id="3.40.50.300:FF:000299">
    <property type="entry name" value="ABC transporter ATP-binding protein/permease"/>
    <property type="match status" value="1"/>
</dbReference>
<evidence type="ECO:0000256" key="10">
    <source>
        <dbReference type="ARBA" id="ARBA00061644"/>
    </source>
</evidence>
<dbReference type="SMART" id="SM00382">
    <property type="entry name" value="AAA"/>
    <property type="match status" value="1"/>
</dbReference>
<evidence type="ECO:0000256" key="5">
    <source>
        <dbReference type="ARBA" id="ARBA00022741"/>
    </source>
</evidence>
<dbReference type="PROSITE" id="PS50893">
    <property type="entry name" value="ABC_TRANSPORTER_2"/>
    <property type="match status" value="1"/>
</dbReference>
<dbReference type="SUPFAM" id="SSF90123">
    <property type="entry name" value="ABC transporter transmembrane region"/>
    <property type="match status" value="1"/>
</dbReference>
<dbReference type="SUPFAM" id="SSF52540">
    <property type="entry name" value="P-loop containing nucleoside triphosphate hydrolases"/>
    <property type="match status" value="1"/>
</dbReference>
<dbReference type="InterPro" id="IPR011527">
    <property type="entry name" value="ABC1_TM_dom"/>
</dbReference>
<dbReference type="PANTHER" id="PTHR24221:SF606">
    <property type="entry name" value="COLICIN V SECRETION-PROCESSING ATP-BINDING PROTEIN"/>
    <property type="match status" value="1"/>
</dbReference>
<dbReference type="InterPro" id="IPR017871">
    <property type="entry name" value="ABC_transporter-like_CS"/>
</dbReference>
<feature type="domain" description="ABC transmembrane type-1" evidence="13">
    <location>
        <begin position="173"/>
        <end position="452"/>
    </location>
</feature>
<evidence type="ECO:0000256" key="2">
    <source>
        <dbReference type="ARBA" id="ARBA00022448"/>
    </source>
</evidence>
<dbReference type="GO" id="GO:0008234">
    <property type="term" value="F:cysteine-type peptidase activity"/>
    <property type="evidence" value="ECO:0007669"/>
    <property type="project" value="UniProtKB-KW"/>
</dbReference>
<feature type="domain" description="ABC transporter" evidence="12">
    <location>
        <begin position="484"/>
        <end position="717"/>
    </location>
</feature>
<sequence>MSEPKRRRLRRRVPVVRQLTTTECGAACLAMMLGFFGRSTRVSECRELFGVTRDGITARSLVRAARAFGLSVKAFSVELTGFARLDLPVVAHWSFNHFVVVEKRRRNGYLIIDPASGRRLIDDAEFAREFTGVALAMTPGPSFSRRRRDRSAVSVYLRQVLRLPGWRPLLAQVLVVSLVVQLLVLAIPAVTKVLVDHVIPLHVTDVLQVVVAGIVLVVVTDLVAGYLRASILIHLQSRFDTRIMLGLFGHLLSLPYGFFAQRTSGDLLLRLSSSGMIREMLTSQTLSVLLDGGFVLVFLAVLFTASPLFGSLALAIGAVQVLTLLLAARPLRELTQRYLVAQADSQSFGVQVIRGIGSLKASGSEGQILDYWSSLFLEELRASLRRNRLTAVVNTVLHALRTFAPLVLLSVGAVSVLDGSMRLGTMLALNGVAVAFLSPLASLVTTGQQLHLAGVHFRRIVDVIEATPEPDDAPVSDTALTGRLELSGVSFSYDPHGPRVLEDLSFAVEPGQKVALVGRTGASKSTLAMLMLGLYRPTSGVVRYDGRSLEELNLRQVRSQFGVVLQEPFLFNGSIKANISLNDPGMSLERVVEAASLAGIRDDIERMPMRYDTLLGEGGGGLSGGQRQRLALARALATSPAFLLLDEATSHLDLATEALVDANLSALPCTRIVIAHRLSTVRNADLILVLEHGRIVERGRHEELLELGGRYADLVRTQLAPTA</sequence>
<keyword evidence="6" id="KW-0645">Protease</keyword>
<dbReference type="eggNOG" id="COG2274">
    <property type="taxonomic scope" value="Bacteria"/>
</dbReference>
<keyword evidence="7" id="KW-0067">ATP-binding</keyword>
<evidence type="ECO:0000256" key="1">
    <source>
        <dbReference type="ARBA" id="ARBA00004651"/>
    </source>
</evidence>
<dbReference type="HOGENOM" id="CLU_000604_84_3_11"/>
<dbReference type="Pfam" id="PF00005">
    <property type="entry name" value="ABC_tran"/>
    <property type="match status" value="1"/>
</dbReference>
<dbReference type="PROSITE" id="PS50929">
    <property type="entry name" value="ABC_TM1F"/>
    <property type="match status" value="1"/>
</dbReference>
<evidence type="ECO:0000259" key="14">
    <source>
        <dbReference type="PROSITE" id="PS50990"/>
    </source>
</evidence>
<feature type="transmembrane region" description="Helical" evidence="11">
    <location>
        <begin position="391"/>
        <end position="417"/>
    </location>
</feature>
<dbReference type="InterPro" id="IPR005074">
    <property type="entry name" value="Peptidase_C39"/>
</dbReference>
<evidence type="ECO:0000256" key="11">
    <source>
        <dbReference type="SAM" id="Phobius"/>
    </source>
</evidence>
<keyword evidence="5" id="KW-0547">Nucleotide-binding</keyword>
<dbReference type="EMBL" id="CP008953">
    <property type="protein sequence ID" value="AIG76020.1"/>
    <property type="molecule type" value="Genomic_DNA"/>
</dbReference>
<evidence type="ECO:0000313" key="15">
    <source>
        <dbReference type="EMBL" id="AIG76020.1"/>
    </source>
</evidence>
<name>A0A075V0G3_9PSEU</name>
<evidence type="ECO:0000256" key="3">
    <source>
        <dbReference type="ARBA" id="ARBA00022475"/>
    </source>
</evidence>
<evidence type="ECO:0000256" key="8">
    <source>
        <dbReference type="ARBA" id="ARBA00022989"/>
    </source>
</evidence>
<evidence type="ECO:0000256" key="7">
    <source>
        <dbReference type="ARBA" id="ARBA00022840"/>
    </source>
</evidence>
<feature type="transmembrane region" description="Helical" evidence="11">
    <location>
        <begin position="169"/>
        <end position="194"/>
    </location>
</feature>
<dbReference type="Gene3D" id="3.40.50.300">
    <property type="entry name" value="P-loop containing nucleotide triphosphate hydrolases"/>
    <property type="match status" value="1"/>
</dbReference>
<comment type="similarity">
    <text evidence="10">Belongs to the ABC transporter superfamily. Lipid exporter (TC 3.A.1.106) family.</text>
</comment>
<protein>
    <submittedName>
        <fullName evidence="15">ABC transporter related</fullName>
    </submittedName>
</protein>
<keyword evidence="4 11" id="KW-0812">Transmembrane</keyword>
<keyword evidence="9 11" id="KW-0472">Membrane</keyword>
<keyword evidence="2" id="KW-0813">Transport</keyword>
<dbReference type="PROSITE" id="PS00211">
    <property type="entry name" value="ABC_TRANSPORTER_1"/>
    <property type="match status" value="1"/>
</dbReference>
<dbReference type="GO" id="GO:0005886">
    <property type="term" value="C:plasma membrane"/>
    <property type="evidence" value="ECO:0007669"/>
    <property type="project" value="UniProtKB-SubCell"/>
</dbReference>
<dbReference type="PROSITE" id="PS50990">
    <property type="entry name" value="PEPTIDASE_C39"/>
    <property type="match status" value="1"/>
</dbReference>
<dbReference type="GO" id="GO:0140359">
    <property type="term" value="F:ABC-type transporter activity"/>
    <property type="evidence" value="ECO:0007669"/>
    <property type="project" value="InterPro"/>
</dbReference>
<keyword evidence="16" id="KW-1185">Reference proteome</keyword>
<organism evidence="15 16">
    <name type="scientific">Amycolatopsis japonica</name>
    <dbReference type="NCBI Taxonomy" id="208439"/>
    <lineage>
        <taxon>Bacteria</taxon>
        <taxon>Bacillati</taxon>
        <taxon>Actinomycetota</taxon>
        <taxon>Actinomycetes</taxon>
        <taxon>Pseudonocardiales</taxon>
        <taxon>Pseudonocardiaceae</taxon>
        <taxon>Amycolatopsis</taxon>
        <taxon>Amycolatopsis japonica group</taxon>
    </lineage>
</organism>
<dbReference type="InterPro" id="IPR039421">
    <property type="entry name" value="Type_1_exporter"/>
</dbReference>
<gene>
    <name evidence="15" type="ORF">AJAP_15735</name>
</gene>
<dbReference type="InterPro" id="IPR003439">
    <property type="entry name" value="ABC_transporter-like_ATP-bd"/>
</dbReference>
<dbReference type="InterPro" id="IPR003593">
    <property type="entry name" value="AAA+_ATPase"/>
</dbReference>
<dbReference type="Gene3D" id="1.20.1560.10">
    <property type="entry name" value="ABC transporter type 1, transmembrane domain"/>
    <property type="match status" value="1"/>
</dbReference>
<dbReference type="KEGG" id="aja:AJAP_15735"/>
<evidence type="ECO:0000259" key="13">
    <source>
        <dbReference type="PROSITE" id="PS50929"/>
    </source>
</evidence>
<accession>A0A075V0G3</accession>
<keyword evidence="6" id="KW-0788">Thiol protease</keyword>
<dbReference type="Pfam" id="PF00664">
    <property type="entry name" value="ABC_membrane"/>
    <property type="match status" value="1"/>
</dbReference>
<dbReference type="GO" id="GO:0034040">
    <property type="term" value="F:ATPase-coupled lipid transmembrane transporter activity"/>
    <property type="evidence" value="ECO:0007669"/>
    <property type="project" value="TreeGrafter"/>
</dbReference>
<proteinExistence type="inferred from homology"/>
<evidence type="ECO:0000259" key="12">
    <source>
        <dbReference type="PROSITE" id="PS50893"/>
    </source>
</evidence>
<feature type="transmembrane region" description="Helical" evidence="11">
    <location>
        <begin position="294"/>
        <end position="327"/>
    </location>
</feature>
<dbReference type="Proteomes" id="UP000028492">
    <property type="component" value="Chromosome"/>
</dbReference>
<dbReference type="Gene3D" id="3.90.70.10">
    <property type="entry name" value="Cysteine proteinases"/>
    <property type="match status" value="1"/>
</dbReference>
<evidence type="ECO:0000256" key="4">
    <source>
        <dbReference type="ARBA" id="ARBA00022692"/>
    </source>
</evidence>
<dbReference type="AlphaFoldDB" id="A0A075V0G3"/>
<dbReference type="GO" id="GO:0016887">
    <property type="term" value="F:ATP hydrolysis activity"/>
    <property type="evidence" value="ECO:0007669"/>
    <property type="project" value="InterPro"/>
</dbReference>
<feature type="domain" description="Peptidase C39" evidence="14">
    <location>
        <begin position="18"/>
        <end position="137"/>
    </location>
</feature>
<evidence type="ECO:0000256" key="6">
    <source>
        <dbReference type="ARBA" id="ARBA00022807"/>
    </source>
</evidence>
<dbReference type="Pfam" id="PF03412">
    <property type="entry name" value="Peptidase_C39"/>
    <property type="match status" value="1"/>
</dbReference>
<keyword evidence="6" id="KW-0378">Hydrolase</keyword>
<dbReference type="STRING" id="208439.AJAP_15735"/>
<evidence type="ECO:0000313" key="16">
    <source>
        <dbReference type="Proteomes" id="UP000028492"/>
    </source>
</evidence>
<dbReference type="InterPro" id="IPR036640">
    <property type="entry name" value="ABC1_TM_sf"/>
</dbReference>
<dbReference type="GO" id="GO:0005524">
    <property type="term" value="F:ATP binding"/>
    <property type="evidence" value="ECO:0007669"/>
    <property type="project" value="UniProtKB-KW"/>
</dbReference>